<evidence type="ECO:0000256" key="2">
    <source>
        <dbReference type="ARBA" id="ARBA00022448"/>
    </source>
</evidence>
<keyword evidence="6 7" id="KW-0998">Cell outer membrane</keyword>
<keyword evidence="9" id="KW-0675">Receptor</keyword>
<dbReference type="SUPFAM" id="SSF56935">
    <property type="entry name" value="Porins"/>
    <property type="match status" value="1"/>
</dbReference>
<name>A0AA42CAY4_9BACT</name>
<dbReference type="Pfam" id="PF07660">
    <property type="entry name" value="STN"/>
    <property type="match status" value="1"/>
</dbReference>
<dbReference type="InterPro" id="IPR011662">
    <property type="entry name" value="Secretin/TonB_short_N"/>
</dbReference>
<evidence type="ECO:0000256" key="1">
    <source>
        <dbReference type="ARBA" id="ARBA00004571"/>
    </source>
</evidence>
<proteinExistence type="inferred from homology"/>
<dbReference type="Pfam" id="PF07715">
    <property type="entry name" value="Plug"/>
    <property type="match status" value="1"/>
</dbReference>
<keyword evidence="3 7" id="KW-1134">Transmembrane beta strand</keyword>
<dbReference type="InterPro" id="IPR012910">
    <property type="entry name" value="Plug_dom"/>
</dbReference>
<dbReference type="SMART" id="SM00965">
    <property type="entry name" value="STN"/>
    <property type="match status" value="1"/>
</dbReference>
<dbReference type="InterPro" id="IPR037066">
    <property type="entry name" value="Plug_dom_sf"/>
</dbReference>
<dbReference type="InterPro" id="IPR023996">
    <property type="entry name" value="TonB-dep_OMP_SusC/RagA"/>
</dbReference>
<keyword evidence="5 7" id="KW-0472">Membrane</keyword>
<keyword evidence="2 7" id="KW-0813">Transport</keyword>
<keyword evidence="10" id="KW-1185">Reference proteome</keyword>
<dbReference type="Gene3D" id="3.55.50.30">
    <property type="match status" value="1"/>
</dbReference>
<evidence type="ECO:0000256" key="6">
    <source>
        <dbReference type="ARBA" id="ARBA00023237"/>
    </source>
</evidence>
<dbReference type="NCBIfam" id="TIGR04057">
    <property type="entry name" value="SusC_RagA_signa"/>
    <property type="match status" value="1"/>
</dbReference>
<gene>
    <name evidence="9" type="ORF">N2K84_17170</name>
</gene>
<dbReference type="InterPro" id="IPR039426">
    <property type="entry name" value="TonB-dep_rcpt-like"/>
</dbReference>
<feature type="domain" description="Secretin/TonB short N-terminal" evidence="8">
    <location>
        <begin position="71"/>
        <end position="122"/>
    </location>
</feature>
<reference evidence="9" key="1">
    <citation type="submission" date="2022-10" db="EMBL/GenBank/DDBJ databases">
        <title>Gaoshiqiia sediminis gen. nov., sp. nov., isolated from coastal sediment.</title>
        <authorList>
            <person name="Yu W.X."/>
            <person name="Mu D.S."/>
            <person name="Du J.Z."/>
            <person name="Liang Y.Q."/>
        </authorList>
    </citation>
    <scope>NUCLEOTIDE SEQUENCE</scope>
    <source>
        <strain evidence="9">A06</strain>
    </source>
</reference>
<dbReference type="Gene3D" id="2.60.40.1120">
    <property type="entry name" value="Carboxypeptidase-like, regulatory domain"/>
    <property type="match status" value="1"/>
</dbReference>
<organism evidence="9 10">
    <name type="scientific">Gaoshiqia sediminis</name>
    <dbReference type="NCBI Taxonomy" id="2986998"/>
    <lineage>
        <taxon>Bacteria</taxon>
        <taxon>Pseudomonadati</taxon>
        <taxon>Bacteroidota</taxon>
        <taxon>Bacteroidia</taxon>
        <taxon>Marinilabiliales</taxon>
        <taxon>Prolixibacteraceae</taxon>
        <taxon>Gaoshiqia</taxon>
    </lineage>
</organism>
<dbReference type="Pfam" id="PF13715">
    <property type="entry name" value="CarbopepD_reg_2"/>
    <property type="match status" value="1"/>
</dbReference>
<comment type="subcellular location">
    <subcellularLocation>
        <location evidence="1 7">Cell outer membrane</location>
        <topology evidence="1 7">Multi-pass membrane protein</topology>
    </subcellularLocation>
</comment>
<dbReference type="Gene3D" id="2.170.130.10">
    <property type="entry name" value="TonB-dependent receptor, plug domain"/>
    <property type="match status" value="1"/>
</dbReference>
<keyword evidence="4 7" id="KW-0812">Transmembrane</keyword>
<dbReference type="Proteomes" id="UP001163821">
    <property type="component" value="Unassembled WGS sequence"/>
</dbReference>
<evidence type="ECO:0000256" key="7">
    <source>
        <dbReference type="PROSITE-ProRule" id="PRU01360"/>
    </source>
</evidence>
<dbReference type="FunFam" id="2.60.40.1120:FF:000003">
    <property type="entry name" value="Outer membrane protein Omp121"/>
    <property type="match status" value="1"/>
</dbReference>
<dbReference type="InterPro" id="IPR036942">
    <property type="entry name" value="Beta-barrel_TonB_sf"/>
</dbReference>
<dbReference type="InterPro" id="IPR008969">
    <property type="entry name" value="CarboxyPept-like_regulatory"/>
</dbReference>
<dbReference type="PROSITE" id="PS52016">
    <property type="entry name" value="TONB_DEPENDENT_REC_3"/>
    <property type="match status" value="1"/>
</dbReference>
<evidence type="ECO:0000313" key="10">
    <source>
        <dbReference type="Proteomes" id="UP001163821"/>
    </source>
</evidence>
<evidence type="ECO:0000259" key="8">
    <source>
        <dbReference type="SMART" id="SM00965"/>
    </source>
</evidence>
<evidence type="ECO:0000256" key="4">
    <source>
        <dbReference type="ARBA" id="ARBA00022692"/>
    </source>
</evidence>
<comment type="similarity">
    <text evidence="7">Belongs to the TonB-dependent receptor family.</text>
</comment>
<dbReference type="RefSeq" id="WP_282593065.1">
    <property type="nucleotide sequence ID" value="NZ_JAPAAF010000038.1"/>
</dbReference>
<sequence>MEKKLILAGRRKSPAIKQWMLVMKITVFLIVFCVASAMAGNGHSQEAKLTVQLRNATLGEILNNIEDNTNYYFMYNNELIDLSKKVDIDVQNKSLEEVLTMLFEETGIKYKIYNRQVVLSPTTGKDTDFSSLQQVQNVSGKVTDSSGEPLPGVTVVLKGTTQGTITDLNGNYSLPNIPGDGVLVFSFVGMKMTEVPVAGQSSIDVTMQEEAIGLEEVVAVGYGVQKKKLVTGATTQVKGEELAKMNTTSPLQALQGKTPGVNISSTSGQPGAAMKVTVRGLGTIGNSQPLYIIDGVEGDITTLNLSDIESIDVLKDAASAAIYGSQAANGVILVTTKQGGKGKGQVSFDAYYGVQNVERKVPLLNAQEYKMIMDEQQINSGLDPFDWATKGDLADTDWMGQMIKDNAKTQNYSLNINGGSDVSTYAMSLSYTSQEGVVGGSAVSNYERYGFRLNTEHKVYKDVLTVGEHLNLNFIDNIGISDGNIWGNSLRGAFNVSPLAPVYSDNNIYDSPYNDTSNSLWSKTEGNPYASMMTNYSLNRNQKLLGDIYAELQPVKNLRIKSIFGVNYKSGNYRSFKPLYQFSIYSYNNDHETVSQNMNSGLTLTWTNTVGYDFKINDDHAFNALVGTEAVKYDGVSMSGSNWNLVPQLDDFEHAYLDNATGKAYLDTDGTTVVETRSVGGSPDVEYRRLSYFGRLGYNYKEKYILNATLRADGSSKFATGNHWGYFPSVSAGWTVSDESFMASTSSWLNQLKLRASWGQVGNQNIPDFRYASLISTSTAVSGSNPAAFYVFGNAGVNTAGAYQGKLSNQKLKWETSEQTDFGFDSRLLKGRLAVSGDFYIKSTKDWLVQAPVPATAGAEAPWINGGSVKNKGVELSVNWTDHIGEFRYNLGVNGAYNKNIVGVIPTSDGMIHGQTNMLYANSEEFYRAEEGHAIGYFWGYQTDGLFQNEEDIAAWRAAGKGILQSEVMAGDVKFVDQNMDGVINTEDKVDLGNGMPKVTGGFNMGFQYKNFDFSMNATFAMGNKIVQSYGQTGQQSNYTTAILQRWTGEGTSNRIPRVTVNNINWVFSDLYVHDGDYLRISNINLGYDFSKLINLRMVSQCRLYCSVQNAFTFTKYNGMDPEIGYGVESWVSGVDLGYYPRPRTVMVGVNLKF</sequence>
<evidence type="ECO:0000313" key="9">
    <source>
        <dbReference type="EMBL" id="MCW0484472.1"/>
    </source>
</evidence>
<comment type="caution">
    <text evidence="9">The sequence shown here is derived from an EMBL/GenBank/DDBJ whole genome shotgun (WGS) entry which is preliminary data.</text>
</comment>
<dbReference type="Gene3D" id="2.40.170.20">
    <property type="entry name" value="TonB-dependent receptor, beta-barrel domain"/>
    <property type="match status" value="1"/>
</dbReference>
<dbReference type="AlphaFoldDB" id="A0AA42CAY4"/>
<protein>
    <submittedName>
        <fullName evidence="9">TonB-dependent receptor</fullName>
    </submittedName>
</protein>
<dbReference type="InterPro" id="IPR023997">
    <property type="entry name" value="TonB-dep_OMP_SusC/RagA_CS"/>
</dbReference>
<dbReference type="EMBL" id="JAPAAF010000038">
    <property type="protein sequence ID" value="MCW0484472.1"/>
    <property type="molecule type" value="Genomic_DNA"/>
</dbReference>
<dbReference type="GO" id="GO:0009279">
    <property type="term" value="C:cell outer membrane"/>
    <property type="evidence" value="ECO:0007669"/>
    <property type="project" value="UniProtKB-SubCell"/>
</dbReference>
<dbReference type="NCBIfam" id="TIGR04056">
    <property type="entry name" value="OMP_RagA_SusC"/>
    <property type="match status" value="1"/>
</dbReference>
<accession>A0AA42CAY4</accession>
<evidence type="ECO:0000256" key="3">
    <source>
        <dbReference type="ARBA" id="ARBA00022452"/>
    </source>
</evidence>
<evidence type="ECO:0000256" key="5">
    <source>
        <dbReference type="ARBA" id="ARBA00023136"/>
    </source>
</evidence>
<dbReference type="SUPFAM" id="SSF49464">
    <property type="entry name" value="Carboxypeptidase regulatory domain-like"/>
    <property type="match status" value="1"/>
</dbReference>